<evidence type="ECO:0000256" key="1">
    <source>
        <dbReference type="SAM" id="MobiDB-lite"/>
    </source>
</evidence>
<reference evidence="4" key="1">
    <citation type="journal article" date="2019" name="Nat. Commun.">
        <title>Expansion of phycobilisome linker gene families in mesophilic red algae.</title>
        <authorList>
            <person name="Lee J."/>
            <person name="Kim D."/>
            <person name="Bhattacharya D."/>
            <person name="Yoon H.S."/>
        </authorList>
    </citation>
    <scope>NUCLEOTIDE SEQUENCE [LARGE SCALE GENOMIC DNA]</scope>
    <source>
        <strain evidence="4">CCMP 1328</strain>
    </source>
</reference>
<evidence type="ECO:0000313" key="3">
    <source>
        <dbReference type="EMBL" id="KAA8496026.1"/>
    </source>
</evidence>
<evidence type="ECO:0000256" key="2">
    <source>
        <dbReference type="SAM" id="SignalP"/>
    </source>
</evidence>
<keyword evidence="2" id="KW-0732">Signal</keyword>
<proteinExistence type="predicted"/>
<feature type="chain" id="PRO_5023832978" evidence="2">
    <location>
        <begin position="23"/>
        <end position="289"/>
    </location>
</feature>
<feature type="compositionally biased region" description="Basic and acidic residues" evidence="1">
    <location>
        <begin position="85"/>
        <end position="94"/>
    </location>
</feature>
<protein>
    <submittedName>
        <fullName evidence="3">Uncharacterized protein</fullName>
    </submittedName>
</protein>
<comment type="caution">
    <text evidence="3">The sequence shown here is derived from an EMBL/GenBank/DDBJ whole genome shotgun (WGS) entry which is preliminary data.</text>
</comment>
<feature type="region of interest" description="Disordered" evidence="1">
    <location>
        <begin position="76"/>
        <end position="100"/>
    </location>
</feature>
<dbReference type="Proteomes" id="UP000324585">
    <property type="component" value="Unassembled WGS sequence"/>
</dbReference>
<accession>A0A5J4YXF3</accession>
<name>A0A5J4YXF3_PORPP</name>
<gene>
    <name evidence="3" type="ORF">FVE85_2181</name>
</gene>
<organism evidence="3 4">
    <name type="scientific">Porphyridium purpureum</name>
    <name type="common">Red alga</name>
    <name type="synonym">Porphyridium cruentum</name>
    <dbReference type="NCBI Taxonomy" id="35688"/>
    <lineage>
        <taxon>Eukaryota</taxon>
        <taxon>Rhodophyta</taxon>
        <taxon>Bangiophyceae</taxon>
        <taxon>Porphyridiales</taxon>
        <taxon>Porphyridiaceae</taxon>
        <taxon>Porphyridium</taxon>
    </lineage>
</organism>
<keyword evidence="4" id="KW-1185">Reference proteome</keyword>
<sequence length="289" mass="30708">MAAEVSVLRVAMSAAAAAASAAAPVVSNGIFATMVGLRAGSVMSAMGTAACAGATTGIARERVTLNTVVRRNLQASAKNSWQDNGEGRDRHSSLDSDDVSDGLSRLSSWSSSSGRMGFLQNWNSGKSTSGSLSRRDAHALKQVREEFATLEYIQPTSMDEKIGLQYVVGMASVQDSQQVAGWYTGHGQVSSKRIAKSLQHFALFARASGGGVTCVEPLRHPAFCSALMQEAHSLKLPTCVQSSAASWEHADPKVLAQILLHADRIVLRDGDRQVSVQDKKQQRGSFATL</sequence>
<evidence type="ECO:0000313" key="4">
    <source>
        <dbReference type="Proteomes" id="UP000324585"/>
    </source>
</evidence>
<dbReference type="EMBL" id="VRMN01000003">
    <property type="protein sequence ID" value="KAA8496026.1"/>
    <property type="molecule type" value="Genomic_DNA"/>
</dbReference>
<dbReference type="AlphaFoldDB" id="A0A5J4YXF3"/>
<feature type="signal peptide" evidence="2">
    <location>
        <begin position="1"/>
        <end position="22"/>
    </location>
</feature>